<dbReference type="PROSITE" id="PS50127">
    <property type="entry name" value="UBC_2"/>
    <property type="match status" value="1"/>
</dbReference>
<dbReference type="GO" id="GO:0016740">
    <property type="term" value="F:transferase activity"/>
    <property type="evidence" value="ECO:0007669"/>
    <property type="project" value="UniProtKB-KW"/>
</dbReference>
<reference evidence="7" key="1">
    <citation type="journal article" date="2017" name="Genome Biol.">
        <title>Comparative genomics reveals high biological diversity and specific adaptations in the industrially and medically important fungal genus Aspergillus.</title>
        <authorList>
            <person name="de Vries R.P."/>
            <person name="Riley R."/>
            <person name="Wiebenga A."/>
            <person name="Aguilar-Osorio G."/>
            <person name="Amillis S."/>
            <person name="Uchima C.A."/>
            <person name="Anderluh G."/>
            <person name="Asadollahi M."/>
            <person name="Askin M."/>
            <person name="Barry K."/>
            <person name="Battaglia E."/>
            <person name="Bayram O."/>
            <person name="Benocci T."/>
            <person name="Braus-Stromeyer S.A."/>
            <person name="Caldana C."/>
            <person name="Canovas D."/>
            <person name="Cerqueira G.C."/>
            <person name="Chen F."/>
            <person name="Chen W."/>
            <person name="Choi C."/>
            <person name="Clum A."/>
            <person name="Dos Santos R.A."/>
            <person name="Damasio A.R."/>
            <person name="Diallinas G."/>
            <person name="Emri T."/>
            <person name="Fekete E."/>
            <person name="Flipphi M."/>
            <person name="Freyberg S."/>
            <person name="Gallo A."/>
            <person name="Gournas C."/>
            <person name="Habgood R."/>
            <person name="Hainaut M."/>
            <person name="Harispe M.L."/>
            <person name="Henrissat B."/>
            <person name="Hilden K.S."/>
            <person name="Hope R."/>
            <person name="Hossain A."/>
            <person name="Karabika E."/>
            <person name="Karaffa L."/>
            <person name="Karanyi Z."/>
            <person name="Krasevec N."/>
            <person name="Kuo A."/>
            <person name="Kusch H."/>
            <person name="LaButti K."/>
            <person name="Lagendijk E.L."/>
            <person name="Lapidus A."/>
            <person name="Levasseur A."/>
            <person name="Lindquist E."/>
            <person name="Lipzen A."/>
            <person name="Logrieco A.F."/>
            <person name="MacCabe A."/>
            <person name="Maekelae M.R."/>
            <person name="Malavazi I."/>
            <person name="Melin P."/>
            <person name="Meyer V."/>
            <person name="Mielnichuk N."/>
            <person name="Miskei M."/>
            <person name="Molnar A.P."/>
            <person name="Mule G."/>
            <person name="Ngan C.Y."/>
            <person name="Orejas M."/>
            <person name="Orosz E."/>
            <person name="Ouedraogo J.P."/>
            <person name="Overkamp K.M."/>
            <person name="Park H.-S."/>
            <person name="Perrone G."/>
            <person name="Piumi F."/>
            <person name="Punt P.J."/>
            <person name="Ram A.F."/>
            <person name="Ramon A."/>
            <person name="Rauscher S."/>
            <person name="Record E."/>
            <person name="Riano-Pachon D.M."/>
            <person name="Robert V."/>
            <person name="Roehrig J."/>
            <person name="Ruller R."/>
            <person name="Salamov A."/>
            <person name="Salih N.S."/>
            <person name="Samson R.A."/>
            <person name="Sandor E."/>
            <person name="Sanguinetti M."/>
            <person name="Schuetze T."/>
            <person name="Sepcic K."/>
            <person name="Shelest E."/>
            <person name="Sherlock G."/>
            <person name="Sophianopoulou V."/>
            <person name="Squina F.M."/>
            <person name="Sun H."/>
            <person name="Susca A."/>
            <person name="Todd R.B."/>
            <person name="Tsang A."/>
            <person name="Unkles S.E."/>
            <person name="van de Wiele N."/>
            <person name="van Rossen-Uffink D."/>
            <person name="Oliveira J.V."/>
            <person name="Vesth T.C."/>
            <person name="Visser J."/>
            <person name="Yu J.-H."/>
            <person name="Zhou M."/>
            <person name="Andersen M.R."/>
            <person name="Archer D.B."/>
            <person name="Baker S.E."/>
            <person name="Benoit I."/>
            <person name="Brakhage A.A."/>
            <person name="Braus G.H."/>
            <person name="Fischer R."/>
            <person name="Frisvad J.C."/>
            <person name="Goldman G.H."/>
            <person name="Houbraken J."/>
            <person name="Oakley B."/>
            <person name="Pocsi I."/>
            <person name="Scazzocchio C."/>
            <person name="Seiboth B."/>
            <person name="vanKuyk P.A."/>
            <person name="Wortman J."/>
            <person name="Dyer P.S."/>
            <person name="Grigoriev I.V."/>
        </authorList>
    </citation>
    <scope>NUCLEOTIDE SEQUENCE [LARGE SCALE GENOMIC DNA]</scope>
    <source>
        <strain evidence="7">CBS 506.65</strain>
    </source>
</reference>
<dbReference type="InterPro" id="IPR023313">
    <property type="entry name" value="UBQ-conjugating_AS"/>
</dbReference>
<evidence type="ECO:0000313" key="7">
    <source>
        <dbReference type="Proteomes" id="UP000184188"/>
    </source>
</evidence>
<dbReference type="VEuPathDB" id="FungiDB:ASPZODRAFT_149237"/>
<feature type="compositionally biased region" description="Low complexity" evidence="4">
    <location>
        <begin position="423"/>
        <end position="434"/>
    </location>
</feature>
<evidence type="ECO:0000256" key="2">
    <source>
        <dbReference type="ARBA" id="ARBA00022786"/>
    </source>
</evidence>
<dbReference type="SMART" id="SM00212">
    <property type="entry name" value="UBCc"/>
    <property type="match status" value="1"/>
</dbReference>
<evidence type="ECO:0000256" key="4">
    <source>
        <dbReference type="SAM" id="MobiDB-lite"/>
    </source>
</evidence>
<dbReference type="SUPFAM" id="SSF54495">
    <property type="entry name" value="UBC-like"/>
    <property type="match status" value="1"/>
</dbReference>
<dbReference type="GeneID" id="34611935"/>
<feature type="region of interest" description="Disordered" evidence="4">
    <location>
        <begin position="190"/>
        <end position="363"/>
    </location>
</feature>
<name>A0A1L9SRJ8_9EURO</name>
<keyword evidence="7" id="KW-1185">Reference proteome</keyword>
<protein>
    <recommendedName>
        <fullName evidence="5">UBC core domain-containing protein</fullName>
    </recommendedName>
</protein>
<dbReference type="Pfam" id="PF00179">
    <property type="entry name" value="UQ_con"/>
    <property type="match status" value="1"/>
</dbReference>
<feature type="domain" description="UBC core" evidence="5">
    <location>
        <begin position="19"/>
        <end position="170"/>
    </location>
</feature>
<dbReference type="PANTHER" id="PTHR24068">
    <property type="entry name" value="UBIQUITIN-CONJUGATING ENZYME E2"/>
    <property type="match status" value="1"/>
</dbReference>
<proteinExistence type="predicted"/>
<sequence length="461" mass="50259">MILQCSVCYLPFIHNSSPPRKKKHHADHAALHDELPPHYFFSPDHDALSDDLTQLSIFLTGPQGTPYAQGLWRLHLKMPEDYPKSPPKAAFRTRIWHPNVEELTGAVCVDTLKRDWTSSLTLRDVLITISCLLIHPNPDSALNSTAGAMLQEDYDAFARQAKLMTSIHAPIPPAMKDATLEAKLRGEDAGTVLHEQREECHPIRTRTGTRVHSLTMKKKPSSSSSSSSRSGVVQEPDNLTDEPDDLAVASKENDPSLSPTPVRLAPPSPRKNAHGKRPLSVLSIPLDSVPTSPEGDEDTMTASEKNIAANDLPPFSSSTERDYSPQRKSPKLSMLNTSVNTSHSSITITNSTSSSSSSSSSGQIWHDLHIYEDCTDTSTDPRRQSSGEGKENHNTKESPSSQLPPINHSPDAPNQIHPPTLPAPSSLSAPSSALMVPKSVPTGSRKVSSSKTKPRIGLRRL</sequence>
<keyword evidence="2" id="KW-0833">Ubl conjugation pathway</keyword>
<feature type="compositionally biased region" description="Basic residues" evidence="4">
    <location>
        <begin position="452"/>
        <end position="461"/>
    </location>
</feature>
<gene>
    <name evidence="6" type="ORF">ASPZODRAFT_149237</name>
</gene>
<feature type="region of interest" description="Disordered" evidence="4">
    <location>
        <begin position="375"/>
        <end position="461"/>
    </location>
</feature>
<dbReference type="RefSeq" id="XP_022584264.1">
    <property type="nucleotide sequence ID" value="XM_022725470.1"/>
</dbReference>
<feature type="compositionally biased region" description="Basic and acidic residues" evidence="4">
    <location>
        <begin position="190"/>
        <end position="202"/>
    </location>
</feature>
<feature type="compositionally biased region" description="Low complexity" evidence="4">
    <location>
        <begin position="336"/>
        <end position="361"/>
    </location>
</feature>
<evidence type="ECO:0000256" key="1">
    <source>
        <dbReference type="ARBA" id="ARBA00022679"/>
    </source>
</evidence>
<feature type="compositionally biased region" description="Polar residues" evidence="4">
    <location>
        <begin position="441"/>
        <end position="451"/>
    </location>
</feature>
<keyword evidence="1" id="KW-0808">Transferase</keyword>
<dbReference type="PROSITE" id="PS00183">
    <property type="entry name" value="UBC_1"/>
    <property type="match status" value="1"/>
</dbReference>
<accession>A0A1L9SRJ8</accession>
<evidence type="ECO:0000259" key="5">
    <source>
        <dbReference type="PROSITE" id="PS50127"/>
    </source>
</evidence>
<organism evidence="6 7">
    <name type="scientific">Penicilliopsis zonata CBS 506.65</name>
    <dbReference type="NCBI Taxonomy" id="1073090"/>
    <lineage>
        <taxon>Eukaryota</taxon>
        <taxon>Fungi</taxon>
        <taxon>Dikarya</taxon>
        <taxon>Ascomycota</taxon>
        <taxon>Pezizomycotina</taxon>
        <taxon>Eurotiomycetes</taxon>
        <taxon>Eurotiomycetidae</taxon>
        <taxon>Eurotiales</taxon>
        <taxon>Aspergillaceae</taxon>
        <taxon>Penicilliopsis</taxon>
    </lineage>
</organism>
<dbReference type="OrthoDB" id="10069349at2759"/>
<dbReference type="EMBL" id="KV878337">
    <property type="protein sequence ID" value="OJJ49754.1"/>
    <property type="molecule type" value="Genomic_DNA"/>
</dbReference>
<feature type="active site" description="Glycyl thioester intermediate" evidence="3">
    <location>
        <position position="108"/>
    </location>
</feature>
<evidence type="ECO:0000256" key="3">
    <source>
        <dbReference type="PROSITE-ProRule" id="PRU10133"/>
    </source>
</evidence>
<dbReference type="InterPro" id="IPR000608">
    <property type="entry name" value="UBC"/>
</dbReference>
<feature type="compositionally biased region" description="Basic and acidic residues" evidence="4">
    <location>
        <begin position="379"/>
        <end position="396"/>
    </location>
</feature>
<dbReference type="AlphaFoldDB" id="A0A1L9SRJ8"/>
<dbReference type="InterPro" id="IPR016135">
    <property type="entry name" value="UBQ-conjugating_enzyme/RWD"/>
</dbReference>
<dbReference type="Proteomes" id="UP000184188">
    <property type="component" value="Unassembled WGS sequence"/>
</dbReference>
<dbReference type="Gene3D" id="3.10.110.10">
    <property type="entry name" value="Ubiquitin Conjugating Enzyme"/>
    <property type="match status" value="1"/>
</dbReference>
<dbReference type="STRING" id="1073090.A0A1L9SRJ8"/>
<evidence type="ECO:0000313" key="6">
    <source>
        <dbReference type="EMBL" id="OJJ49754.1"/>
    </source>
</evidence>
<dbReference type="FunFam" id="3.10.110.10:FF:000077">
    <property type="entry name" value="Ubiquitin conjugating enzyme E2"/>
    <property type="match status" value="1"/>
</dbReference>
<feature type="compositionally biased region" description="Basic residues" evidence="4">
    <location>
        <begin position="203"/>
        <end position="220"/>
    </location>
</feature>
<feature type="compositionally biased region" description="Low complexity" evidence="4">
    <location>
        <begin position="221"/>
        <end position="230"/>
    </location>
</feature>